<evidence type="ECO:0000256" key="7">
    <source>
        <dbReference type="SAM" id="Phobius"/>
    </source>
</evidence>
<keyword evidence="5 7" id="KW-0472">Membrane</keyword>
<feature type="transmembrane region" description="Helical" evidence="7">
    <location>
        <begin position="525"/>
        <end position="549"/>
    </location>
</feature>
<name>A0AAV8UL76_9RHOD</name>
<feature type="transmembrane region" description="Helical" evidence="7">
    <location>
        <begin position="263"/>
        <end position="286"/>
    </location>
</feature>
<keyword evidence="4 7" id="KW-1133">Transmembrane helix</keyword>
<evidence type="ECO:0000313" key="8">
    <source>
        <dbReference type="EMBL" id="KAJ8903305.1"/>
    </source>
</evidence>
<evidence type="ECO:0000313" key="9">
    <source>
        <dbReference type="Proteomes" id="UP001157974"/>
    </source>
</evidence>
<evidence type="ECO:0000256" key="2">
    <source>
        <dbReference type="ARBA" id="ARBA00022448"/>
    </source>
</evidence>
<sequence length="583" mass="63568">MGDGEIAGVGSLNIQSDSNAVGESSLSTDISDVGNAPMTPGDVEKNGSITMDASMKASSLNAEKLEALDATQGDKARFNFREFVKYTGPGWLAVVAYIDPGNMYADITAGSSYAYSQLWVVFWATVISWLALTICSKFGIYARQHLARAFRESYPKWVNISMWIFIEMVVIATDIPEVIGFAYACNIFFGWPFYAGVLASFVTTMLFLMVLNINRGFRILEVMVLLLVGAMCILLLVELFINGANVKQLFFGWAVPTVWSGSVFNMIGIIGAVVMPHNLFLLTGAVQTRIPRGRTETRKVFLYSKLEPIIPLCISWIVNLSIITLAAKNVFPETCPSGETSDPKGQCAAGPVINDPVLDPNSVTLLDFCQYFDSSTSGGCTVWGLALIAAAQASAMTTTFTGSFVMDGFIEMKIPVWTRSIGTRCIAILPAVIIAAVLDTPESLDYVIGIVNVILGLALPIALIPLIQLAYSRSKMGKYRISKILYWVAMLFNIFLVFFNSASFYTDSVFGQYMGADQAASNFVWAVQANILADIITVVYITINFYFVFRLPTTTTCAALADEEYKTEADTEPIDLGAIGAMT</sequence>
<organism evidence="8 9">
    <name type="scientific">Rhodosorus marinus</name>
    <dbReference type="NCBI Taxonomy" id="101924"/>
    <lineage>
        <taxon>Eukaryota</taxon>
        <taxon>Rhodophyta</taxon>
        <taxon>Stylonematophyceae</taxon>
        <taxon>Stylonematales</taxon>
        <taxon>Stylonemataceae</taxon>
        <taxon>Rhodosorus</taxon>
    </lineage>
</organism>
<dbReference type="NCBIfam" id="NF037982">
    <property type="entry name" value="Nramp_1"/>
    <property type="match status" value="1"/>
</dbReference>
<feature type="compositionally biased region" description="Polar residues" evidence="6">
    <location>
        <begin position="18"/>
        <end position="30"/>
    </location>
</feature>
<feature type="region of interest" description="Disordered" evidence="6">
    <location>
        <begin position="18"/>
        <end position="45"/>
    </location>
</feature>
<feature type="transmembrane region" description="Helical" evidence="7">
    <location>
        <begin position="450"/>
        <end position="472"/>
    </location>
</feature>
<comment type="caution">
    <text evidence="8">The sequence shown here is derived from an EMBL/GenBank/DDBJ whole genome shotgun (WGS) entry which is preliminary data.</text>
</comment>
<keyword evidence="9" id="KW-1185">Reference proteome</keyword>
<dbReference type="GO" id="GO:0015086">
    <property type="term" value="F:cadmium ion transmembrane transporter activity"/>
    <property type="evidence" value="ECO:0007669"/>
    <property type="project" value="TreeGrafter"/>
</dbReference>
<dbReference type="PRINTS" id="PR00447">
    <property type="entry name" value="NATRESASSCMP"/>
</dbReference>
<evidence type="ECO:0000256" key="6">
    <source>
        <dbReference type="SAM" id="MobiDB-lite"/>
    </source>
</evidence>
<evidence type="ECO:0000256" key="3">
    <source>
        <dbReference type="ARBA" id="ARBA00022692"/>
    </source>
</evidence>
<dbReference type="NCBIfam" id="TIGR01197">
    <property type="entry name" value="nramp"/>
    <property type="match status" value="1"/>
</dbReference>
<keyword evidence="3 7" id="KW-0812">Transmembrane</keyword>
<feature type="transmembrane region" description="Helical" evidence="7">
    <location>
        <begin position="189"/>
        <end position="211"/>
    </location>
</feature>
<dbReference type="GO" id="GO:0005384">
    <property type="term" value="F:manganese ion transmembrane transporter activity"/>
    <property type="evidence" value="ECO:0007669"/>
    <property type="project" value="TreeGrafter"/>
</dbReference>
<dbReference type="Proteomes" id="UP001157974">
    <property type="component" value="Unassembled WGS sequence"/>
</dbReference>
<feature type="transmembrane region" description="Helical" evidence="7">
    <location>
        <begin position="118"/>
        <end position="140"/>
    </location>
</feature>
<dbReference type="PANTHER" id="PTHR11706">
    <property type="entry name" value="SOLUTE CARRIER PROTEIN FAMILY 11 MEMBER"/>
    <property type="match status" value="1"/>
</dbReference>
<feature type="transmembrane region" description="Helical" evidence="7">
    <location>
        <begin position="484"/>
        <end position="505"/>
    </location>
</feature>
<dbReference type="Pfam" id="PF01566">
    <property type="entry name" value="Nramp"/>
    <property type="match status" value="1"/>
</dbReference>
<feature type="transmembrane region" description="Helical" evidence="7">
    <location>
        <begin position="223"/>
        <end position="243"/>
    </location>
</feature>
<evidence type="ECO:0000256" key="1">
    <source>
        <dbReference type="ARBA" id="ARBA00004141"/>
    </source>
</evidence>
<dbReference type="GO" id="GO:0005886">
    <property type="term" value="C:plasma membrane"/>
    <property type="evidence" value="ECO:0007669"/>
    <property type="project" value="TreeGrafter"/>
</dbReference>
<dbReference type="EMBL" id="JAMWBK010000007">
    <property type="protein sequence ID" value="KAJ8903305.1"/>
    <property type="molecule type" value="Genomic_DNA"/>
</dbReference>
<gene>
    <name evidence="8" type="ORF">NDN08_004414</name>
</gene>
<protein>
    <submittedName>
        <fullName evidence="8">Uncharacterized protein</fullName>
    </submittedName>
</protein>
<dbReference type="PANTHER" id="PTHR11706:SF33">
    <property type="entry name" value="NATURAL RESISTANCE-ASSOCIATED MACROPHAGE PROTEIN 2"/>
    <property type="match status" value="1"/>
</dbReference>
<dbReference type="InterPro" id="IPR001046">
    <property type="entry name" value="NRAMP_fam"/>
</dbReference>
<feature type="transmembrane region" description="Helical" evidence="7">
    <location>
        <begin position="160"/>
        <end position="183"/>
    </location>
</feature>
<feature type="transmembrane region" description="Helical" evidence="7">
    <location>
        <begin position="382"/>
        <end position="409"/>
    </location>
</feature>
<evidence type="ECO:0000256" key="4">
    <source>
        <dbReference type="ARBA" id="ARBA00022989"/>
    </source>
</evidence>
<comment type="subcellular location">
    <subcellularLocation>
        <location evidence="1">Membrane</location>
        <topology evidence="1">Multi-pass membrane protein</topology>
    </subcellularLocation>
</comment>
<keyword evidence="2" id="KW-0813">Transport</keyword>
<proteinExistence type="predicted"/>
<evidence type="ECO:0000256" key="5">
    <source>
        <dbReference type="ARBA" id="ARBA00023136"/>
    </source>
</evidence>
<dbReference type="AlphaFoldDB" id="A0AAV8UL76"/>
<feature type="transmembrane region" description="Helical" evidence="7">
    <location>
        <begin position="306"/>
        <end position="327"/>
    </location>
</feature>
<accession>A0AAV8UL76</accession>
<feature type="transmembrane region" description="Helical" evidence="7">
    <location>
        <begin position="421"/>
        <end position="438"/>
    </location>
</feature>
<dbReference type="GO" id="GO:0034755">
    <property type="term" value="P:iron ion transmembrane transport"/>
    <property type="evidence" value="ECO:0007669"/>
    <property type="project" value="TreeGrafter"/>
</dbReference>
<reference evidence="8 9" key="1">
    <citation type="journal article" date="2023" name="Nat. Commun.">
        <title>Origin of minicircular mitochondrial genomes in red algae.</title>
        <authorList>
            <person name="Lee Y."/>
            <person name="Cho C.H."/>
            <person name="Lee Y.M."/>
            <person name="Park S.I."/>
            <person name="Yang J.H."/>
            <person name="West J.A."/>
            <person name="Bhattacharya D."/>
            <person name="Yoon H.S."/>
        </authorList>
    </citation>
    <scope>NUCLEOTIDE SEQUENCE [LARGE SCALE GENOMIC DNA]</scope>
    <source>
        <strain evidence="8 9">CCMP1338</strain>
        <tissue evidence="8">Whole cell</tissue>
    </source>
</reference>